<gene>
    <name evidence="5" type="ORF">HNR61_005022</name>
</gene>
<evidence type="ECO:0000256" key="4">
    <source>
        <dbReference type="SAM" id="MobiDB-lite"/>
    </source>
</evidence>
<dbReference type="EMBL" id="JACJIA010000006">
    <property type="protein sequence ID" value="MBA8953372.1"/>
    <property type="molecule type" value="Genomic_DNA"/>
</dbReference>
<dbReference type="GO" id="GO:0031412">
    <property type="term" value="P:gas vesicle organization"/>
    <property type="evidence" value="ECO:0007669"/>
    <property type="project" value="InterPro"/>
</dbReference>
<dbReference type="RefSeq" id="WP_182845533.1">
    <property type="nucleotide sequence ID" value="NZ_BAAALP010000001.1"/>
</dbReference>
<proteinExistence type="inferred from homology"/>
<comment type="caution">
    <text evidence="5">The sequence shown here is derived from an EMBL/GenBank/DDBJ whole genome shotgun (WGS) entry which is preliminary data.</text>
</comment>
<evidence type="ECO:0000256" key="3">
    <source>
        <dbReference type="ARBA" id="ARBA00035643"/>
    </source>
</evidence>
<organism evidence="5 6">
    <name type="scientific">Actinomadura namibiensis</name>
    <dbReference type="NCBI Taxonomy" id="182080"/>
    <lineage>
        <taxon>Bacteria</taxon>
        <taxon>Bacillati</taxon>
        <taxon>Actinomycetota</taxon>
        <taxon>Actinomycetes</taxon>
        <taxon>Streptosporangiales</taxon>
        <taxon>Thermomonosporaceae</taxon>
        <taxon>Actinomadura</taxon>
    </lineage>
</organism>
<comment type="similarity">
    <text evidence="3">Belongs to the gas vesicle GvpF/GvpL family.</text>
</comment>
<dbReference type="Proteomes" id="UP000572680">
    <property type="component" value="Unassembled WGS sequence"/>
</dbReference>
<accession>A0A7W3LSG5</accession>
<dbReference type="PANTHER" id="PTHR36852">
    <property type="entry name" value="PROTEIN GVPL 2"/>
    <property type="match status" value="1"/>
</dbReference>
<evidence type="ECO:0000313" key="5">
    <source>
        <dbReference type="EMBL" id="MBA8953372.1"/>
    </source>
</evidence>
<dbReference type="Pfam" id="PF06386">
    <property type="entry name" value="GvpL_GvpF"/>
    <property type="match status" value="1"/>
</dbReference>
<evidence type="ECO:0000256" key="2">
    <source>
        <dbReference type="ARBA" id="ARBA00035108"/>
    </source>
</evidence>
<dbReference type="AlphaFoldDB" id="A0A7W3LSG5"/>
<evidence type="ECO:0000313" key="6">
    <source>
        <dbReference type="Proteomes" id="UP000572680"/>
    </source>
</evidence>
<evidence type="ECO:0000256" key="1">
    <source>
        <dbReference type="ARBA" id="ARBA00022987"/>
    </source>
</evidence>
<dbReference type="PANTHER" id="PTHR36852:SF1">
    <property type="entry name" value="PROTEIN GVPL 2"/>
    <property type="match status" value="1"/>
</dbReference>
<dbReference type="InterPro" id="IPR009430">
    <property type="entry name" value="GvpL/GvpF"/>
</dbReference>
<protein>
    <recommendedName>
        <fullName evidence="7">GvpL/GvpF family gas vesicle protein</fullName>
    </recommendedName>
</protein>
<evidence type="ECO:0008006" key="7">
    <source>
        <dbReference type="Google" id="ProtNLM"/>
    </source>
</evidence>
<keyword evidence="6" id="KW-1185">Reference proteome</keyword>
<feature type="region of interest" description="Disordered" evidence="4">
    <location>
        <begin position="147"/>
        <end position="206"/>
    </location>
</feature>
<feature type="compositionally biased region" description="Low complexity" evidence="4">
    <location>
        <begin position="155"/>
        <end position="166"/>
    </location>
</feature>
<name>A0A7W3LSG5_ACTNM</name>
<sequence length="294" mass="31724">MTDTPLTSSGTGTGNAVYLYGVARGLDPKVLEGVTGVGGAPVRPVRAGELTALVSTVDQGQFGEEALRVNLEDLAFLEATARAHHQVVDLAAHAAPTAPVRIATLYRDDARIVEVLTRGRQQFTQVLDRVTGRSEWGVKAYAHPEAYDAPDEQPDQQPDQPDPADQLGRPDQVAGAGEGAQGAGTAYLMRRQRQRRQRQDASRRIAQQAEAIHAELADHAVATRHHPAQDPRLSGREGTQILNTAYLLDDEQVEGFTAVARAIDQRLTGITVEVTGPWPPYSFIDTAETTRADA</sequence>
<dbReference type="GO" id="GO:0031411">
    <property type="term" value="C:gas vesicle"/>
    <property type="evidence" value="ECO:0007669"/>
    <property type="project" value="UniProtKB-SubCell"/>
</dbReference>
<reference evidence="5 6" key="1">
    <citation type="submission" date="2020-08" db="EMBL/GenBank/DDBJ databases">
        <title>Genomic Encyclopedia of Type Strains, Phase IV (KMG-IV): sequencing the most valuable type-strain genomes for metagenomic binning, comparative biology and taxonomic classification.</title>
        <authorList>
            <person name="Goeker M."/>
        </authorList>
    </citation>
    <scope>NUCLEOTIDE SEQUENCE [LARGE SCALE GENOMIC DNA]</scope>
    <source>
        <strain evidence="5 6">DSM 44197</strain>
    </source>
</reference>
<keyword evidence="1" id="KW-0304">Gas vesicle</keyword>
<comment type="subcellular location">
    <subcellularLocation>
        <location evidence="2">Gas vesicle</location>
    </subcellularLocation>
</comment>